<dbReference type="Pfam" id="PF07859">
    <property type="entry name" value="Abhydrolase_3"/>
    <property type="match status" value="1"/>
</dbReference>
<reference evidence="4 5" key="1">
    <citation type="journal article" date="2021" name="Sci. Rep.">
        <title>Genome analysis of a halophilic bacterium Halomonas malpeensis YU-PRIM-29(T) reveals its exopolysaccharide and pigment producing capabilities.</title>
        <authorList>
            <person name="Athmika"/>
            <person name="Ghate S.D."/>
            <person name="Arun A.B."/>
            <person name="Rao S.S."/>
            <person name="Kumar S.T.A."/>
            <person name="Kandiyil M.K."/>
            <person name="Saptami K."/>
            <person name="Rekha P.D."/>
        </authorList>
    </citation>
    <scope>NUCLEOTIDE SEQUENCE [LARGE SCALE GENOMIC DNA]</scope>
    <source>
        <strain evidence="5">prim 29</strain>
    </source>
</reference>
<evidence type="ECO:0000313" key="5">
    <source>
        <dbReference type="Proteomes" id="UP001319882"/>
    </source>
</evidence>
<keyword evidence="2 4" id="KW-0378">Hydrolase</keyword>
<evidence type="ECO:0000256" key="2">
    <source>
        <dbReference type="ARBA" id="ARBA00022801"/>
    </source>
</evidence>
<comment type="similarity">
    <text evidence="1">Belongs to the 'GDXG' lipolytic enzyme family.</text>
</comment>
<evidence type="ECO:0000313" key="4">
    <source>
        <dbReference type="EMBL" id="MCB8889585.1"/>
    </source>
</evidence>
<accession>A0ABS8DTL2</accession>
<dbReference type="InterPro" id="IPR002168">
    <property type="entry name" value="Lipase_GDXG_HIS_AS"/>
</dbReference>
<dbReference type="InterPro" id="IPR050466">
    <property type="entry name" value="Carboxylest/Gibb_receptor"/>
</dbReference>
<keyword evidence="5" id="KW-1185">Reference proteome</keyword>
<name>A0ABS8DTL2_9GAMM</name>
<dbReference type="Gene3D" id="3.40.50.1820">
    <property type="entry name" value="alpha/beta hydrolase"/>
    <property type="match status" value="1"/>
</dbReference>
<proteinExistence type="inferred from homology"/>
<evidence type="ECO:0000259" key="3">
    <source>
        <dbReference type="Pfam" id="PF07859"/>
    </source>
</evidence>
<evidence type="ECO:0000256" key="1">
    <source>
        <dbReference type="ARBA" id="ARBA00010515"/>
    </source>
</evidence>
<dbReference type="InterPro" id="IPR029058">
    <property type="entry name" value="AB_hydrolase_fold"/>
</dbReference>
<gene>
    <name evidence="4" type="ORF">GEV37_10725</name>
</gene>
<dbReference type="SUPFAM" id="SSF53474">
    <property type="entry name" value="alpha/beta-Hydrolases"/>
    <property type="match status" value="1"/>
</dbReference>
<dbReference type="InterPro" id="IPR013094">
    <property type="entry name" value="AB_hydrolase_3"/>
</dbReference>
<feature type="domain" description="Alpha/beta hydrolase fold-3" evidence="3">
    <location>
        <begin position="69"/>
        <end position="151"/>
    </location>
</feature>
<dbReference type="Proteomes" id="UP001319882">
    <property type="component" value="Unassembled WGS sequence"/>
</dbReference>
<dbReference type="PROSITE" id="PS01173">
    <property type="entry name" value="LIPASE_GDXG_HIS"/>
    <property type="match status" value="1"/>
</dbReference>
<dbReference type="PANTHER" id="PTHR23024">
    <property type="entry name" value="ARYLACETAMIDE DEACETYLASE"/>
    <property type="match status" value="1"/>
</dbReference>
<comment type="caution">
    <text evidence="4">The sequence shown here is derived from an EMBL/GenBank/DDBJ whole genome shotgun (WGS) entry which is preliminary data.</text>
</comment>
<dbReference type="PANTHER" id="PTHR23024:SF24">
    <property type="entry name" value="ALPHA_BETA HYDROLASE FOLD-3 DOMAIN-CONTAINING PROTEIN"/>
    <property type="match status" value="1"/>
</dbReference>
<dbReference type="GO" id="GO:0016787">
    <property type="term" value="F:hydrolase activity"/>
    <property type="evidence" value="ECO:0007669"/>
    <property type="project" value="UniProtKB-KW"/>
</dbReference>
<organism evidence="4 5">
    <name type="scientific">Vreelandella malpeensis</name>
    <dbReference type="NCBI Taxonomy" id="1172368"/>
    <lineage>
        <taxon>Bacteria</taxon>
        <taxon>Pseudomonadati</taxon>
        <taxon>Pseudomonadota</taxon>
        <taxon>Gammaproteobacteria</taxon>
        <taxon>Oceanospirillales</taxon>
        <taxon>Halomonadaceae</taxon>
        <taxon>Vreelandella</taxon>
    </lineage>
</organism>
<dbReference type="EMBL" id="WHVL01000004">
    <property type="protein sequence ID" value="MCB8889585.1"/>
    <property type="molecule type" value="Genomic_DNA"/>
</dbReference>
<protein>
    <submittedName>
        <fullName evidence="4">Alpha/beta hydrolase fold domain-containing protein</fullName>
    </submittedName>
</protein>
<sequence length="269" mass="29365">MDIEAFIERFEKGLEAMEPLPLAYARRRYDRLCASFAPPDPVGMTRIDDQVAGTKVRRFRPARARSGSVIYLHGGGFTLGSLESHHGIAANLAERLGREVVSVDYPLAPEHRFDTMVVACQRVIDTVRPVGVMGDSAGARLALEVCHSSLSGLVYPPVNGLNLDTLGPDAPLLSRQDVLALAPLCPALSSAIPTPRPRGPVEVLSVEHDPLTAPLIQEIVRWRRAGGDIGDRVAPGMVHAALHAHDTLWNMKHAWQDFCQACRRHLDEG</sequence>